<organism evidence="1 2">
    <name type="scientific">Prevotella veroralis F0319</name>
    <dbReference type="NCBI Taxonomy" id="649761"/>
    <lineage>
        <taxon>Bacteria</taxon>
        <taxon>Pseudomonadati</taxon>
        <taxon>Bacteroidota</taxon>
        <taxon>Bacteroidia</taxon>
        <taxon>Bacteroidales</taxon>
        <taxon>Prevotellaceae</taxon>
        <taxon>Prevotella</taxon>
    </lineage>
</organism>
<reference evidence="1 2" key="1">
    <citation type="submission" date="2009-09" db="EMBL/GenBank/DDBJ databases">
        <authorList>
            <person name="Weinstock G."/>
            <person name="Sodergren E."/>
            <person name="Clifton S."/>
            <person name="Fulton L."/>
            <person name="Fulton B."/>
            <person name="Courtney L."/>
            <person name="Fronick C."/>
            <person name="Harrison M."/>
            <person name="Strong C."/>
            <person name="Farmer C."/>
            <person name="Delahaunty K."/>
            <person name="Markovic C."/>
            <person name="Hall O."/>
            <person name="Minx P."/>
            <person name="Tomlinson C."/>
            <person name="Mitreva M."/>
            <person name="Nelson J."/>
            <person name="Hou S."/>
            <person name="Wollam A."/>
            <person name="Pepin K.H."/>
            <person name="Johnson M."/>
            <person name="Bhonagiri V."/>
            <person name="Nash W.E."/>
            <person name="Warren W."/>
            <person name="Chinwalla A."/>
            <person name="Mardis E.R."/>
            <person name="Wilson R.K."/>
        </authorList>
    </citation>
    <scope>NUCLEOTIDE SEQUENCE [LARGE SCALE GENOMIC DNA]</scope>
    <source>
        <strain evidence="1 2">F0319</strain>
    </source>
</reference>
<evidence type="ECO:0000313" key="1">
    <source>
        <dbReference type="EMBL" id="EEX18048.1"/>
    </source>
</evidence>
<keyword evidence="2" id="KW-1185">Reference proteome</keyword>
<dbReference type="STRING" id="649761.HMPREF0973_02111"/>
<protein>
    <submittedName>
        <fullName evidence="1">Uncharacterized protein</fullName>
    </submittedName>
</protein>
<dbReference type="AlphaFoldDB" id="C9MR75"/>
<comment type="caution">
    <text evidence="1">The sequence shown here is derived from an EMBL/GenBank/DDBJ whole genome shotgun (WGS) entry which is preliminary data.</text>
</comment>
<dbReference type="Proteomes" id="UP000003327">
    <property type="component" value="Unassembled WGS sequence"/>
</dbReference>
<proteinExistence type="predicted"/>
<dbReference type="EMBL" id="ACVA01000048">
    <property type="protein sequence ID" value="EEX18048.1"/>
    <property type="molecule type" value="Genomic_DNA"/>
</dbReference>
<accession>C9MR75</accession>
<sequence>MHKKVWLVIAFPILICIFVTHSENQSLLISTNEDEHEKDDN</sequence>
<gene>
    <name evidence="1" type="ORF">HMPREF0973_02111</name>
</gene>
<evidence type="ECO:0000313" key="2">
    <source>
        <dbReference type="Proteomes" id="UP000003327"/>
    </source>
</evidence>
<name>C9MR75_9BACT</name>
<dbReference type="HOGENOM" id="CLU_3274809_0_0_10"/>